<dbReference type="Proteomes" id="UP000306918">
    <property type="component" value="Unassembled WGS sequence"/>
</dbReference>
<keyword evidence="1" id="KW-0732">Signal</keyword>
<evidence type="ECO:0000313" key="3">
    <source>
        <dbReference type="EMBL" id="THU39212.1"/>
    </source>
</evidence>
<dbReference type="OrthoDB" id="9758448at2"/>
<dbReference type="RefSeq" id="WP_136577344.1">
    <property type="nucleotide sequence ID" value="NZ_STFF01000003.1"/>
</dbReference>
<dbReference type="InterPro" id="IPR045741">
    <property type="entry name" value="PorV"/>
</dbReference>
<dbReference type="AlphaFoldDB" id="A0A4S8I0N3"/>
<evidence type="ECO:0000313" key="4">
    <source>
        <dbReference type="Proteomes" id="UP000306918"/>
    </source>
</evidence>
<keyword evidence="4" id="KW-1185">Reference proteome</keyword>
<dbReference type="Gene3D" id="2.40.160.60">
    <property type="entry name" value="Outer membrane protein transport protein (OMPP1/FadL/TodX)"/>
    <property type="match status" value="1"/>
</dbReference>
<feature type="chain" id="PRO_5020439346" evidence="1">
    <location>
        <begin position="24"/>
        <end position="366"/>
    </location>
</feature>
<dbReference type="Pfam" id="PF19572">
    <property type="entry name" value="PorV"/>
    <property type="match status" value="1"/>
</dbReference>
<name>A0A4S8I0N3_9BACT</name>
<protein>
    <submittedName>
        <fullName evidence="3">Type IX secretion system outer membrane channel protein PorV</fullName>
    </submittedName>
</protein>
<organism evidence="3 4">
    <name type="scientific">Niastella caeni</name>
    <dbReference type="NCBI Taxonomy" id="2569763"/>
    <lineage>
        <taxon>Bacteria</taxon>
        <taxon>Pseudomonadati</taxon>
        <taxon>Bacteroidota</taxon>
        <taxon>Chitinophagia</taxon>
        <taxon>Chitinophagales</taxon>
        <taxon>Chitinophagaceae</taxon>
        <taxon>Niastella</taxon>
    </lineage>
</organism>
<dbReference type="InterPro" id="IPR047799">
    <property type="entry name" value="T9SS_OM_PorV"/>
</dbReference>
<sequence length="366" mass="39540">MRKLLTTGVAVLFSTITGVSVQAQENSSINITTTAVPFLRISPDARSGGMGDAGIAISPDANSVFYNQAKIPFAKKRAAVGATYTPWLKEVADNMYLATLAGYHQLDELQAVSASLRYFNAGDVTMVDYGGNKLQSVRPRELAFDLGYSRKLSDKFALGAALRYISSKLVTGAINGANYKAGHAVAADLSFFYNGTDENSKGWTAGISLSNLGTKIGYTDDASSKDFLPAGLGIGAAYTEVWNDDNKMTFAVQADKLLVPKIPGSAEDMPAYRNKSVVAGWFDSFDNNATQLAFGTEYIFKDQLYLRLGYNSKSYSYGNWQYVTAGAGVRFNMAMVNFSYLVPIGDKVNRNPLGNTVRLGIVFGIE</sequence>
<comment type="caution">
    <text evidence="3">The sequence shown here is derived from an EMBL/GenBank/DDBJ whole genome shotgun (WGS) entry which is preliminary data.</text>
</comment>
<feature type="domain" description="Type IX secretion system protein PorV" evidence="2">
    <location>
        <begin position="28"/>
        <end position="261"/>
    </location>
</feature>
<feature type="signal peptide" evidence="1">
    <location>
        <begin position="1"/>
        <end position="23"/>
    </location>
</feature>
<evidence type="ECO:0000259" key="2">
    <source>
        <dbReference type="Pfam" id="PF19572"/>
    </source>
</evidence>
<dbReference type="EMBL" id="STFF01000003">
    <property type="protein sequence ID" value="THU39212.1"/>
    <property type="molecule type" value="Genomic_DNA"/>
</dbReference>
<accession>A0A4S8I0N3</accession>
<dbReference type="NCBIfam" id="NF033709">
    <property type="entry name" value="PorV_fam"/>
    <property type="match status" value="1"/>
</dbReference>
<dbReference type="SUPFAM" id="SSF56935">
    <property type="entry name" value="Porins"/>
    <property type="match status" value="1"/>
</dbReference>
<gene>
    <name evidence="3" type="primary">porV</name>
    <name evidence="3" type="ORF">FAM09_11905</name>
</gene>
<dbReference type="NCBIfam" id="NF033710">
    <property type="entry name" value="T9SS_OM_PorV"/>
    <property type="match status" value="1"/>
</dbReference>
<evidence type="ECO:0000256" key="1">
    <source>
        <dbReference type="SAM" id="SignalP"/>
    </source>
</evidence>
<reference evidence="3 4" key="1">
    <citation type="submission" date="2019-04" db="EMBL/GenBank/DDBJ databases">
        <title>Niastella caeni sp. nov., isolated from activated sludge.</title>
        <authorList>
            <person name="Sheng M."/>
        </authorList>
    </citation>
    <scope>NUCLEOTIDE SEQUENCE [LARGE SCALE GENOMIC DNA]</scope>
    <source>
        <strain evidence="3 4">HX-2-15</strain>
    </source>
</reference>
<proteinExistence type="predicted"/>